<dbReference type="GO" id="GO:0000390">
    <property type="term" value="P:spliceosomal complex disassembly"/>
    <property type="evidence" value="ECO:0007669"/>
    <property type="project" value="InterPro"/>
</dbReference>
<organism evidence="5 6">
    <name type="scientific">Rhodotorula graminis (strain WP1)</name>
    <dbReference type="NCBI Taxonomy" id="578459"/>
    <lineage>
        <taxon>Eukaryota</taxon>
        <taxon>Fungi</taxon>
        <taxon>Dikarya</taxon>
        <taxon>Basidiomycota</taxon>
        <taxon>Pucciniomycotina</taxon>
        <taxon>Microbotryomycetes</taxon>
        <taxon>Sporidiobolales</taxon>
        <taxon>Sporidiobolaceae</taxon>
        <taxon>Rhodotorula</taxon>
    </lineage>
</organism>
<feature type="compositionally biased region" description="Low complexity" evidence="4">
    <location>
        <begin position="18"/>
        <end position="30"/>
    </location>
</feature>
<feature type="region of interest" description="Disordered" evidence="4">
    <location>
        <begin position="1"/>
        <end position="223"/>
    </location>
</feature>
<feature type="compositionally biased region" description="Basic and acidic residues" evidence="4">
    <location>
        <begin position="304"/>
        <end position="328"/>
    </location>
</feature>
<evidence type="ECO:0000256" key="3">
    <source>
        <dbReference type="SAM" id="Coils"/>
    </source>
</evidence>
<dbReference type="InterPro" id="IPR012890">
    <property type="entry name" value="GCFC2-like"/>
</dbReference>
<keyword evidence="6" id="KW-1185">Reference proteome</keyword>
<dbReference type="EMBL" id="KQ474087">
    <property type="protein sequence ID" value="KPV72434.1"/>
    <property type="molecule type" value="Genomic_DNA"/>
</dbReference>
<comment type="subcellular location">
    <subcellularLocation>
        <location evidence="1">Nucleus</location>
    </subcellularLocation>
</comment>
<dbReference type="PANTHER" id="PTHR12214:SF0">
    <property type="entry name" value="LD29489P"/>
    <property type="match status" value="1"/>
</dbReference>
<feature type="compositionally biased region" description="Pro residues" evidence="4">
    <location>
        <begin position="469"/>
        <end position="483"/>
    </location>
</feature>
<gene>
    <name evidence="5" type="ORF">RHOBADRAFT_55899</name>
</gene>
<keyword evidence="2" id="KW-0539">Nucleus</keyword>
<name>A0A0P9GHK8_RHOGW</name>
<dbReference type="STRING" id="578459.A0A0P9GHK8"/>
<dbReference type="InterPro" id="IPR028211">
    <property type="entry name" value="Ntr2"/>
</dbReference>
<proteinExistence type="predicted"/>
<dbReference type="OMA" id="KQAMTLM"/>
<evidence type="ECO:0000256" key="4">
    <source>
        <dbReference type="SAM" id="MobiDB-lite"/>
    </source>
</evidence>
<feature type="region of interest" description="Disordered" evidence="4">
    <location>
        <begin position="641"/>
        <end position="665"/>
    </location>
</feature>
<accession>A0A0P9GHK8</accession>
<dbReference type="Pfam" id="PF15458">
    <property type="entry name" value="NTR2"/>
    <property type="match status" value="1"/>
</dbReference>
<feature type="compositionally biased region" description="Low complexity" evidence="4">
    <location>
        <begin position="93"/>
        <end position="144"/>
    </location>
</feature>
<keyword evidence="3" id="KW-0175">Coiled coil</keyword>
<dbReference type="GO" id="GO:0071008">
    <property type="term" value="C:U2-type post-mRNA release spliceosomal complex"/>
    <property type="evidence" value="ECO:0007669"/>
    <property type="project" value="InterPro"/>
</dbReference>
<evidence type="ECO:0000313" key="6">
    <source>
        <dbReference type="Proteomes" id="UP000053890"/>
    </source>
</evidence>
<evidence type="ECO:0008006" key="7">
    <source>
        <dbReference type="Google" id="ProtNLM"/>
    </source>
</evidence>
<evidence type="ECO:0000256" key="1">
    <source>
        <dbReference type="ARBA" id="ARBA00004123"/>
    </source>
</evidence>
<dbReference type="AlphaFoldDB" id="A0A0P9GHK8"/>
<protein>
    <recommendedName>
        <fullName evidence="7">GCF C-terminal domain-containing protein</fullName>
    </recommendedName>
</protein>
<dbReference type="GO" id="GO:0003677">
    <property type="term" value="F:DNA binding"/>
    <property type="evidence" value="ECO:0007669"/>
    <property type="project" value="InterPro"/>
</dbReference>
<evidence type="ECO:0000256" key="2">
    <source>
        <dbReference type="ARBA" id="ARBA00023242"/>
    </source>
</evidence>
<reference evidence="5 6" key="1">
    <citation type="journal article" date="2015" name="Front. Microbiol.">
        <title>Genome sequence of the plant growth promoting endophytic yeast Rhodotorula graminis WP1.</title>
        <authorList>
            <person name="Firrincieli A."/>
            <person name="Otillar R."/>
            <person name="Salamov A."/>
            <person name="Schmutz J."/>
            <person name="Khan Z."/>
            <person name="Redman R.S."/>
            <person name="Fleck N.D."/>
            <person name="Lindquist E."/>
            <person name="Grigoriev I.V."/>
            <person name="Doty S.L."/>
        </authorList>
    </citation>
    <scope>NUCLEOTIDE SEQUENCE [LARGE SCALE GENOMIC DNA]</scope>
    <source>
        <strain evidence="5 6">WP1</strain>
    </source>
</reference>
<dbReference type="OrthoDB" id="429427at2759"/>
<dbReference type="Proteomes" id="UP000053890">
    <property type="component" value="Unassembled WGS sequence"/>
</dbReference>
<feature type="coiled-coil region" evidence="3">
    <location>
        <begin position="375"/>
        <end position="402"/>
    </location>
</feature>
<feature type="region of interest" description="Disordered" evidence="4">
    <location>
        <begin position="300"/>
        <end position="345"/>
    </location>
</feature>
<feature type="compositionally biased region" description="Acidic residues" evidence="4">
    <location>
        <begin position="40"/>
        <end position="49"/>
    </location>
</feature>
<evidence type="ECO:0000313" key="5">
    <source>
        <dbReference type="EMBL" id="KPV72434.1"/>
    </source>
</evidence>
<feature type="compositionally biased region" description="Basic residues" evidence="4">
    <location>
        <begin position="502"/>
        <end position="512"/>
    </location>
</feature>
<sequence length="866" mass="94950">MDDDSGPTFTIKKRSKPRASTSSLRSSTAPDQPAHQPAAVDDDNNDDDGNVAVFRARGKKTPAGRVKDREGAATKARARVSFGGDDDDDADSDASLVKRSTPTSTPRRLLRPTLPASSSSASLASPAPAAASAPIATAEPSSATRSTYSKEYLDELKRGQLSAPRAAVPVDPDGAPGFDDLTKSKFGNDQIEDSTIFPSSDSIARAKSRREEMRKAGISAPARGDDGFVSLEVGFAHKGGDSRLVREEDELGDGDDDMAAFTDSLSRLPLGKRANAAAARALRAEMGDMIDDVEMDVRDDDAEMREWEEAQIKRGGEGRRTTRDESAAKGKGKGPYRPAPIPQSSTLPSLAAVSARLSAAITTLTSSHTLDTGALAHFEQERADLDKQERELRDEVERVERKSRWFDEFKEQVEDWSAFLDEKFPQLEKIEAEYLAIQRERYNIVSQRRYADDADDVALFTGAAIPSLYRPPPPSDAPLPPPVDDALAPDAAESPEDLAPRSHARNARRQARTARYGASSSAYPDALDSAGYASDSSLSAAHQSDLSVALSAQQEALAGLFADVRAADFRDPNLGIRRRFEEWRERFGDEYEMTFAGLSLVQVWEFWARVEMASWNPFEIDELPRTVSDLSAYQWHQNLSSYGHRERSGGEQPEDDDEDDDKPDESAEVVNALVTSVVIPRLEKLARAAYDPYSSRQTVAALRVVDEVSYCVETSSPKFESLIHAFLYRLRLSIAQLQHLILPHLSALSLPSLAFDPSTFVSRQHVLHRALKLVRTCARWRRFMRALRVPALPVEVDGGVLEVGAGATYDELVQRELVARTVLPVLEAAWATGGAEVANKFIEALPKDIPPALRRRLEGEEAGVHR</sequence>
<feature type="compositionally biased region" description="Acidic residues" evidence="4">
    <location>
        <begin position="652"/>
        <end position="665"/>
    </location>
</feature>
<dbReference type="PANTHER" id="PTHR12214">
    <property type="entry name" value="GC-RICH SEQUENCE DNA-BINDING FACTOR"/>
    <property type="match status" value="1"/>
</dbReference>
<dbReference type="GeneID" id="28978523"/>
<dbReference type="RefSeq" id="XP_018268483.1">
    <property type="nucleotide sequence ID" value="XM_018418075.1"/>
</dbReference>
<feature type="region of interest" description="Disordered" evidence="4">
    <location>
        <begin position="467"/>
        <end position="517"/>
    </location>
</feature>